<evidence type="ECO:0000256" key="5">
    <source>
        <dbReference type="PIRSR" id="PIRSR000097-2"/>
    </source>
</evidence>
<dbReference type="EMBL" id="CP145132">
    <property type="protein sequence ID" value="WWC54633.1"/>
    <property type="molecule type" value="Genomic_DNA"/>
</dbReference>
<feature type="domain" description="NADP-dependent oxidoreductase" evidence="7">
    <location>
        <begin position="15"/>
        <end position="258"/>
    </location>
</feature>
<dbReference type="PROSITE" id="PS00063">
    <property type="entry name" value="ALDOKETO_REDUCTASE_3"/>
    <property type="match status" value="1"/>
</dbReference>
<dbReference type="CDD" id="cd19133">
    <property type="entry name" value="AKR_AKR5F1"/>
    <property type="match status" value="1"/>
</dbReference>
<evidence type="ECO:0000313" key="9">
    <source>
        <dbReference type="EMBL" id="WWC54633.1"/>
    </source>
</evidence>
<evidence type="ECO:0000256" key="6">
    <source>
        <dbReference type="PIRSR" id="PIRSR000097-3"/>
    </source>
</evidence>
<dbReference type="Gene3D" id="3.20.20.100">
    <property type="entry name" value="NADP-dependent oxidoreductase domain"/>
    <property type="match status" value="1"/>
</dbReference>
<organism evidence="8 11">
    <name type="scientific">Aerococcus mictus</name>
    <dbReference type="NCBI Taxonomy" id="2976810"/>
    <lineage>
        <taxon>Bacteria</taxon>
        <taxon>Bacillati</taxon>
        <taxon>Bacillota</taxon>
        <taxon>Bacilli</taxon>
        <taxon>Lactobacillales</taxon>
        <taxon>Aerococcaceae</taxon>
        <taxon>Aerococcus</taxon>
    </lineage>
</organism>
<protein>
    <submittedName>
        <fullName evidence="8">Aldo/keto reductase</fullName>
    </submittedName>
</protein>
<keyword evidence="3" id="KW-0560">Oxidoreductase</keyword>
<dbReference type="RefSeq" id="WP_070558974.1">
    <property type="nucleotide sequence ID" value="NZ_CAJHLJ010000015.1"/>
</dbReference>
<feature type="site" description="Lowers pKa of active site Tyr" evidence="6">
    <location>
        <position position="74"/>
    </location>
</feature>
<dbReference type="InterPro" id="IPR036812">
    <property type="entry name" value="NAD(P)_OxRdtase_dom_sf"/>
</dbReference>
<evidence type="ECO:0000313" key="8">
    <source>
        <dbReference type="EMBL" id="MCY3088244.1"/>
    </source>
</evidence>
<dbReference type="InterPro" id="IPR023210">
    <property type="entry name" value="NADP_OxRdtase_dom"/>
</dbReference>
<dbReference type="PRINTS" id="PR00069">
    <property type="entry name" value="ALDKETRDTASE"/>
</dbReference>
<sequence>MNKITLSNGVQMPQLGFGVYQIEDLDLCQAAVEHALKTGYRLIDTAAAYFNEEAVGKAIQASDVPRQDIFLVSKVWIQDYGYEATKAAFNRSLEKLQTDYLDLYLIHQAYNDYYGAWRAMEELYEAGKVKAIGVCNFNSRQLVDLISYNQIKPHVVQVEFNPLFQQEGFRQVLNDYDIQLMAWGPFAEGQGNLFNHEVLKAIGDQYDKTPAQVMLRWNLDQGSVTIPKSVHKERIEENFAIGDFTLSAEDQDKIKALDQGKSIVIDFDDPETVKALSQFKIHD</sequence>
<dbReference type="AlphaFoldDB" id="A0A1E9PJC6"/>
<dbReference type="PROSITE" id="PS00062">
    <property type="entry name" value="ALDOKETO_REDUCTASE_2"/>
    <property type="match status" value="1"/>
</dbReference>
<dbReference type="PROSITE" id="PS00798">
    <property type="entry name" value="ALDOKETO_REDUCTASE_1"/>
    <property type="match status" value="1"/>
</dbReference>
<evidence type="ECO:0000256" key="2">
    <source>
        <dbReference type="ARBA" id="ARBA00022857"/>
    </source>
</evidence>
<evidence type="ECO:0000256" key="1">
    <source>
        <dbReference type="ARBA" id="ARBA00007905"/>
    </source>
</evidence>
<name>A0A1E9PJC6_9LACT</name>
<evidence type="ECO:0000256" key="4">
    <source>
        <dbReference type="PIRSR" id="PIRSR000097-1"/>
    </source>
</evidence>
<dbReference type="Pfam" id="PF00248">
    <property type="entry name" value="Aldo_ket_red"/>
    <property type="match status" value="1"/>
</dbReference>
<comment type="similarity">
    <text evidence="1">Belongs to the aldo/keto reductase family.</text>
</comment>
<feature type="active site" description="Proton donor" evidence="4">
    <location>
        <position position="49"/>
    </location>
</feature>
<reference evidence="9 10" key="1">
    <citation type="journal article" date="2020" name="J. Bacteriol.">
        <title>Aerococcus urinae Isolated from Women with Lower Urinary Tract Symptoms: In Vitro Aggregation and Genome Analysis.</title>
        <authorList>
            <person name="Hilt E.E."/>
            <person name="Putonti C."/>
            <person name="Thomas-White K."/>
            <person name="Lewis A.L."/>
            <person name="Visick K.L."/>
            <person name="Gilbert N.M."/>
            <person name="Wolfe A.J."/>
        </authorList>
    </citation>
    <scope>NUCLEOTIDE SEQUENCE [LARGE SCALE GENOMIC DNA]</scope>
    <source>
        <strain evidence="9 10">UMB1016</strain>
    </source>
</reference>
<evidence type="ECO:0000259" key="7">
    <source>
        <dbReference type="Pfam" id="PF00248"/>
    </source>
</evidence>
<gene>
    <name evidence="9" type="ORF">DBT44_0009720</name>
    <name evidence="8" type="ORF">ODY61_09000</name>
</gene>
<dbReference type="GO" id="GO:0016616">
    <property type="term" value="F:oxidoreductase activity, acting on the CH-OH group of donors, NAD or NADP as acceptor"/>
    <property type="evidence" value="ECO:0007669"/>
    <property type="project" value="UniProtKB-ARBA"/>
</dbReference>
<dbReference type="Proteomes" id="UP000250354">
    <property type="component" value="Chromosome"/>
</dbReference>
<reference evidence="8" key="2">
    <citation type="submission" date="2022-09" db="EMBL/GenBank/DDBJ databases">
        <title>Aerococcus urinae taxonomy study.</title>
        <authorList>
            <person name="Christensen J."/>
            <person name="Senneby E."/>
        </authorList>
    </citation>
    <scope>NUCLEOTIDE SEQUENCE</scope>
    <source>
        <strain evidence="8">LUND-41-B12</strain>
    </source>
</reference>
<dbReference type="InterPro" id="IPR020471">
    <property type="entry name" value="AKR"/>
</dbReference>
<accession>A0A9Q4H738</accession>
<dbReference type="SUPFAM" id="SSF51430">
    <property type="entry name" value="NAD(P)-linked oxidoreductase"/>
    <property type="match status" value="1"/>
</dbReference>
<feature type="binding site" evidence="5">
    <location>
        <position position="107"/>
    </location>
    <ligand>
        <name>substrate</name>
    </ligand>
</feature>
<dbReference type="EMBL" id="JAOTMY010000006">
    <property type="protein sequence ID" value="MCY3088244.1"/>
    <property type="molecule type" value="Genomic_DNA"/>
</dbReference>
<dbReference type="PANTHER" id="PTHR43827:SF3">
    <property type="entry name" value="NADP-DEPENDENT OXIDOREDUCTASE DOMAIN-CONTAINING PROTEIN"/>
    <property type="match status" value="1"/>
</dbReference>
<accession>A0A1E9PJC6</accession>
<dbReference type="Proteomes" id="UP001069047">
    <property type="component" value="Unassembled WGS sequence"/>
</dbReference>
<proteinExistence type="inferred from homology"/>
<dbReference type="InterPro" id="IPR018170">
    <property type="entry name" value="Aldo/ket_reductase_CS"/>
</dbReference>
<keyword evidence="2" id="KW-0521">NADP</keyword>
<dbReference type="PIRSF" id="PIRSF000097">
    <property type="entry name" value="AKR"/>
    <property type="match status" value="1"/>
</dbReference>
<dbReference type="FunFam" id="3.20.20.100:FF:000015">
    <property type="entry name" value="Oxidoreductase, aldo/keto reductase family"/>
    <property type="match status" value="1"/>
</dbReference>
<dbReference type="PANTHER" id="PTHR43827">
    <property type="entry name" value="2,5-DIKETO-D-GLUCONIC ACID REDUCTASE"/>
    <property type="match status" value="1"/>
</dbReference>
<reference evidence="9" key="3">
    <citation type="submission" date="2024-02" db="EMBL/GenBank/DDBJ databases">
        <authorList>
            <person name="Choi B."/>
        </authorList>
    </citation>
    <scope>NUCLEOTIDE SEQUENCE</scope>
    <source>
        <strain evidence="9">UMB1016</strain>
    </source>
</reference>
<evidence type="ECO:0000313" key="10">
    <source>
        <dbReference type="Proteomes" id="UP000250354"/>
    </source>
</evidence>
<dbReference type="GeneID" id="86859215"/>
<evidence type="ECO:0000256" key="3">
    <source>
        <dbReference type="ARBA" id="ARBA00023002"/>
    </source>
</evidence>
<evidence type="ECO:0000313" key="11">
    <source>
        <dbReference type="Proteomes" id="UP001069047"/>
    </source>
</evidence>
<keyword evidence="10" id="KW-1185">Reference proteome</keyword>